<evidence type="ECO:0000259" key="2">
    <source>
        <dbReference type="PROSITE" id="PS01124"/>
    </source>
</evidence>
<name>A0ABV7HCP3_9GAMM</name>
<keyword evidence="4" id="KW-1185">Reference proteome</keyword>
<dbReference type="EMBL" id="JBHRSZ010000004">
    <property type="protein sequence ID" value="MFC3151650.1"/>
    <property type="molecule type" value="Genomic_DNA"/>
</dbReference>
<dbReference type="InterPro" id="IPR018060">
    <property type="entry name" value="HTH_AraC"/>
</dbReference>
<reference evidence="4" key="1">
    <citation type="journal article" date="2019" name="Int. J. Syst. Evol. Microbiol.">
        <title>The Global Catalogue of Microorganisms (GCM) 10K type strain sequencing project: providing services to taxonomists for standard genome sequencing and annotation.</title>
        <authorList>
            <consortium name="The Broad Institute Genomics Platform"/>
            <consortium name="The Broad Institute Genome Sequencing Center for Infectious Disease"/>
            <person name="Wu L."/>
            <person name="Ma J."/>
        </authorList>
    </citation>
    <scope>NUCLEOTIDE SEQUENCE [LARGE SCALE GENOMIC DNA]</scope>
    <source>
        <strain evidence="4">KCTC 52438</strain>
    </source>
</reference>
<comment type="caution">
    <text evidence="3">The sequence shown here is derived from an EMBL/GenBank/DDBJ whole genome shotgun (WGS) entry which is preliminary data.</text>
</comment>
<dbReference type="Proteomes" id="UP001595476">
    <property type="component" value="Unassembled WGS sequence"/>
</dbReference>
<evidence type="ECO:0000313" key="4">
    <source>
        <dbReference type="Proteomes" id="UP001595476"/>
    </source>
</evidence>
<proteinExistence type="predicted"/>
<keyword evidence="1" id="KW-0238">DNA-binding</keyword>
<evidence type="ECO:0000256" key="1">
    <source>
        <dbReference type="ARBA" id="ARBA00023125"/>
    </source>
</evidence>
<dbReference type="PANTHER" id="PTHR47894">
    <property type="entry name" value="HTH-TYPE TRANSCRIPTIONAL REGULATOR GADX"/>
    <property type="match status" value="1"/>
</dbReference>
<dbReference type="SMART" id="SM00342">
    <property type="entry name" value="HTH_ARAC"/>
    <property type="match status" value="1"/>
</dbReference>
<dbReference type="Pfam" id="PF12625">
    <property type="entry name" value="Arabinose_bd"/>
    <property type="match status" value="1"/>
</dbReference>
<organism evidence="3 4">
    <name type="scientific">Litoribrevibacter euphylliae</name>
    <dbReference type="NCBI Taxonomy" id="1834034"/>
    <lineage>
        <taxon>Bacteria</taxon>
        <taxon>Pseudomonadati</taxon>
        <taxon>Pseudomonadota</taxon>
        <taxon>Gammaproteobacteria</taxon>
        <taxon>Oceanospirillales</taxon>
        <taxon>Oceanospirillaceae</taxon>
        <taxon>Litoribrevibacter</taxon>
    </lineage>
</organism>
<protein>
    <submittedName>
        <fullName evidence="3">AraC family transcriptional regulator ligand-binding domain-containing protein</fullName>
    </submittedName>
</protein>
<accession>A0ABV7HCP3</accession>
<dbReference type="PANTHER" id="PTHR47894:SF1">
    <property type="entry name" value="HTH-TYPE TRANSCRIPTIONAL REGULATOR VQSM"/>
    <property type="match status" value="1"/>
</dbReference>
<dbReference type="PROSITE" id="PS01124">
    <property type="entry name" value="HTH_ARAC_FAMILY_2"/>
    <property type="match status" value="1"/>
</dbReference>
<dbReference type="Gene3D" id="1.10.10.60">
    <property type="entry name" value="Homeodomain-like"/>
    <property type="match status" value="1"/>
</dbReference>
<evidence type="ECO:0000313" key="3">
    <source>
        <dbReference type="EMBL" id="MFC3151650.1"/>
    </source>
</evidence>
<sequence length="351" mass="39981">MVSKALFTSKTLPRSKVQALSTASVSAVAVLDLADALINRNIIQESDLTRLSLDLLKRYQTFTSHNETNKTPIQEQHLPEHYFIWLWQQLDQQEQSTKVRMALSLGEHTETGRLGILANWLRHCSTLEEALSTFIEHKSLLNHSEQWRLHTQESESHITIQFDDTKSYPYIAVLRSFSSIVTWAKFLTNKSLHPTRLEVQTQDEVTLAELTHYFDCAIKPGAKHDCLIFNSDVLKSPIVTANSYLNELVGQQAKSLKQTLMTASLSEKLQALLLSDLAHYSTLSECLAELNMSRSTLFRKLKAEGTQFSELLDQVRKERHQKLVNQGRSNADISDALGFSEISAFYKFLKR</sequence>
<feature type="domain" description="HTH araC/xylS-type" evidence="2">
    <location>
        <begin position="267"/>
        <end position="351"/>
    </location>
</feature>
<dbReference type="Pfam" id="PF12833">
    <property type="entry name" value="HTH_18"/>
    <property type="match status" value="1"/>
</dbReference>
<dbReference type="InterPro" id="IPR032687">
    <property type="entry name" value="AraC-type_N"/>
</dbReference>
<dbReference type="RefSeq" id="WP_386720810.1">
    <property type="nucleotide sequence ID" value="NZ_JBHRSZ010000004.1"/>
</dbReference>
<gene>
    <name evidence="3" type="ORF">ACFOEK_11490</name>
</gene>